<evidence type="ECO:0000256" key="4">
    <source>
        <dbReference type="ARBA" id="ARBA00023139"/>
    </source>
</evidence>
<feature type="signal peptide" evidence="9">
    <location>
        <begin position="1"/>
        <end position="18"/>
    </location>
</feature>
<dbReference type="FunFam" id="3.30.1330.60:FF:000002">
    <property type="entry name" value="Peptidoglycan-associated lipoprotein"/>
    <property type="match status" value="1"/>
</dbReference>
<dbReference type="OrthoDB" id="9809164at2"/>
<protein>
    <recommendedName>
        <fullName evidence="8">Peptidoglycan-associated lipoprotein</fullName>
        <shortName evidence="8">PAL</shortName>
    </recommendedName>
</protein>
<evidence type="ECO:0000259" key="10">
    <source>
        <dbReference type="PROSITE" id="PS51123"/>
    </source>
</evidence>
<dbReference type="Gene3D" id="3.30.1330.60">
    <property type="entry name" value="OmpA-like domain"/>
    <property type="match status" value="1"/>
</dbReference>
<feature type="domain" description="OmpA-like" evidence="10">
    <location>
        <begin position="43"/>
        <end position="156"/>
    </location>
</feature>
<evidence type="ECO:0000313" key="12">
    <source>
        <dbReference type="Proteomes" id="UP000188602"/>
    </source>
</evidence>
<evidence type="ECO:0000256" key="8">
    <source>
        <dbReference type="HAMAP-Rule" id="MF_02204"/>
    </source>
</evidence>
<dbReference type="Proteomes" id="UP000188602">
    <property type="component" value="Unassembled WGS sequence"/>
</dbReference>
<dbReference type="NCBIfam" id="TIGR02802">
    <property type="entry name" value="Pal_lipo"/>
    <property type="match status" value="1"/>
</dbReference>
<dbReference type="AlphaFoldDB" id="A0A1V3JKD5"/>
<dbReference type="InterPro" id="IPR006690">
    <property type="entry name" value="OMPA-like_CS"/>
</dbReference>
<evidence type="ECO:0000256" key="6">
    <source>
        <dbReference type="ARBA" id="ARBA00023288"/>
    </source>
</evidence>
<evidence type="ECO:0000256" key="9">
    <source>
        <dbReference type="SAM" id="SignalP"/>
    </source>
</evidence>
<evidence type="ECO:0000256" key="7">
    <source>
        <dbReference type="ARBA" id="ARBA00023306"/>
    </source>
</evidence>
<comment type="caution">
    <text evidence="11">The sequence shown here is derived from an EMBL/GenBank/DDBJ whole genome shotgun (WGS) entry which is preliminary data.</text>
</comment>
<evidence type="ECO:0000256" key="1">
    <source>
        <dbReference type="ARBA" id="ARBA00022618"/>
    </source>
</evidence>
<keyword evidence="1 8" id="KW-0132">Cell division</keyword>
<dbReference type="GO" id="GO:0051301">
    <property type="term" value="P:cell division"/>
    <property type="evidence" value="ECO:0007669"/>
    <property type="project" value="UniProtKB-UniRule"/>
</dbReference>
<dbReference type="Pfam" id="PF00691">
    <property type="entry name" value="OmpA"/>
    <property type="match status" value="1"/>
</dbReference>
<proteinExistence type="inferred from homology"/>
<dbReference type="PROSITE" id="PS51257">
    <property type="entry name" value="PROKAR_LIPOPROTEIN"/>
    <property type="match status" value="1"/>
</dbReference>
<dbReference type="InterPro" id="IPR006665">
    <property type="entry name" value="OmpA-like"/>
</dbReference>
<dbReference type="PRINTS" id="PR01021">
    <property type="entry name" value="OMPADOMAIN"/>
</dbReference>
<keyword evidence="7 8" id="KW-0131">Cell cycle</keyword>
<comment type="subunit">
    <text evidence="8">The Tol-Pal system is composed of five core proteins: the inner membrane proteins TolA, TolQ and TolR, the periplasmic protein TolB and the outer membrane protein Pal. They form a network linking the inner and outer membranes and the peptidoglycan layer.</text>
</comment>
<dbReference type="HAMAP" id="MF_02204">
    <property type="entry name" value="Pal"/>
    <property type="match status" value="1"/>
</dbReference>
<reference evidence="11 12" key="1">
    <citation type="submission" date="2016-10" db="EMBL/GenBank/DDBJ databases">
        <title>Rodentibacter gen. nov. and new species.</title>
        <authorList>
            <person name="Christensen H."/>
        </authorList>
    </citation>
    <scope>NUCLEOTIDE SEQUENCE [LARGE SCALE GENOMIC DNA]</scope>
    <source>
        <strain evidence="11 12">Ac151</strain>
    </source>
</reference>
<dbReference type="InterPro" id="IPR050330">
    <property type="entry name" value="Bact_OuterMem_StrucFunc"/>
</dbReference>
<keyword evidence="3 8" id="KW-0472">Membrane</keyword>
<name>A0A1V3JKD5_9PAST</name>
<keyword evidence="12" id="KW-1185">Reference proteome</keyword>
<dbReference type="GO" id="GO:0009279">
    <property type="term" value="C:cell outer membrane"/>
    <property type="evidence" value="ECO:0007669"/>
    <property type="project" value="UniProtKB-SubCell"/>
</dbReference>
<feature type="chain" id="PRO_5012166174" description="Peptidoglycan-associated lipoprotein" evidence="9">
    <location>
        <begin position="19"/>
        <end position="156"/>
    </location>
</feature>
<dbReference type="PROSITE" id="PS51123">
    <property type="entry name" value="OMPA_2"/>
    <property type="match status" value="1"/>
</dbReference>
<gene>
    <name evidence="8" type="primary">pal</name>
    <name evidence="11" type="ORF">BKL49_09890</name>
</gene>
<evidence type="ECO:0000256" key="2">
    <source>
        <dbReference type="ARBA" id="ARBA00022729"/>
    </source>
</evidence>
<dbReference type="EMBL" id="MLHQ01000026">
    <property type="protein sequence ID" value="OOF56919.1"/>
    <property type="molecule type" value="Genomic_DNA"/>
</dbReference>
<dbReference type="InterPro" id="IPR036737">
    <property type="entry name" value="OmpA-like_sf"/>
</dbReference>
<evidence type="ECO:0000313" key="11">
    <source>
        <dbReference type="EMBL" id="OOF56919.1"/>
    </source>
</evidence>
<keyword evidence="6 8" id="KW-0449">Lipoprotein</keyword>
<comment type="subcellular location">
    <subcellularLocation>
        <location evidence="8">Cell outer membrane</location>
        <topology evidence="8">Lipid-anchor</topology>
    </subcellularLocation>
</comment>
<dbReference type="InterPro" id="IPR006664">
    <property type="entry name" value="OMP_bac"/>
</dbReference>
<organism evidence="11 12">
    <name type="scientific">Rodentibacter myodis</name>
    <dbReference type="NCBI Taxonomy" id="1907939"/>
    <lineage>
        <taxon>Bacteria</taxon>
        <taxon>Pseudomonadati</taxon>
        <taxon>Pseudomonadota</taxon>
        <taxon>Gammaproteobacteria</taxon>
        <taxon>Pasteurellales</taxon>
        <taxon>Pasteurellaceae</taxon>
        <taxon>Rodentibacter</taxon>
    </lineage>
</organism>
<accession>A0A1V3JKD5</accession>
<evidence type="ECO:0000256" key="3">
    <source>
        <dbReference type="ARBA" id="ARBA00023136"/>
    </source>
</evidence>
<keyword evidence="4 8" id="KW-0564">Palmitate</keyword>
<comment type="function">
    <text evidence="8">Part of the Tol-Pal system, which plays a role in outer membrane invagination during cell division and is important for maintaining outer membrane integrity.</text>
</comment>
<dbReference type="InterPro" id="IPR014169">
    <property type="entry name" value="Pal_lipo_C"/>
</dbReference>
<dbReference type="InterPro" id="IPR039001">
    <property type="entry name" value="Pal"/>
</dbReference>
<evidence type="ECO:0000256" key="5">
    <source>
        <dbReference type="ARBA" id="ARBA00023237"/>
    </source>
</evidence>
<dbReference type="PANTHER" id="PTHR30329">
    <property type="entry name" value="STATOR ELEMENT OF FLAGELLAR MOTOR COMPLEX"/>
    <property type="match status" value="1"/>
</dbReference>
<dbReference type="STRING" id="1907939.BKL49_09890"/>
<keyword evidence="5 8" id="KW-0998">Cell outer membrane</keyword>
<keyword evidence="2 8" id="KW-0732">Signal</keyword>
<comment type="similarity">
    <text evidence="8">Belongs to the Pal lipoprotein family.</text>
</comment>
<dbReference type="PROSITE" id="PS01068">
    <property type="entry name" value="OMPA_1"/>
    <property type="match status" value="1"/>
</dbReference>
<sequence length="156" mass="16576">MNKFVKSLLVAGSVAALAACSSSSNDATGNGANTSGQTFGGYSVEDLQQRYNTVYFGFDKYNIEGEYVQILDAHAAYLNAMPASKVVVEGNTDERGTPEYNIALGQRRADAVKSFLAGKGVEGSKVSTVSYGEEKPAVLGHDEAAYSKNRRAVLAY</sequence>
<dbReference type="PANTHER" id="PTHR30329:SF21">
    <property type="entry name" value="LIPOPROTEIN YIAD-RELATED"/>
    <property type="match status" value="1"/>
</dbReference>
<dbReference type="CDD" id="cd07185">
    <property type="entry name" value="OmpA_C-like"/>
    <property type="match status" value="1"/>
</dbReference>
<dbReference type="RefSeq" id="WP_077425027.1">
    <property type="nucleotide sequence ID" value="NZ_MLHQ01000026.1"/>
</dbReference>
<dbReference type="SUPFAM" id="SSF103088">
    <property type="entry name" value="OmpA-like"/>
    <property type="match status" value="1"/>
</dbReference>